<dbReference type="PIRSF" id="PIRSF000498">
    <property type="entry name" value="Riboflavin_syn_A"/>
    <property type="match status" value="1"/>
</dbReference>
<reference evidence="12 13" key="1">
    <citation type="submission" date="2020-11" db="EMBL/GenBank/DDBJ databases">
        <title>Genomic insight of Alicyclobacillus mali FL 18 reveals a new arsenic-resistant strain, with potential in environmental biotechnology.</title>
        <authorList>
            <person name="Fiorentino G."/>
            <person name="Gallo G."/>
            <person name="Aulitto M."/>
        </authorList>
    </citation>
    <scope>NUCLEOTIDE SEQUENCE [LARGE SCALE GENOMIC DNA]</scope>
    <source>
        <strain evidence="12 13">FL 18</strain>
    </source>
</reference>
<dbReference type="PANTHER" id="PTHR21098:SF12">
    <property type="entry name" value="RIBOFLAVIN SYNTHASE"/>
    <property type="match status" value="1"/>
</dbReference>
<evidence type="ECO:0000256" key="2">
    <source>
        <dbReference type="ARBA" id="ARBA00002803"/>
    </source>
</evidence>
<evidence type="ECO:0000256" key="4">
    <source>
        <dbReference type="ARBA" id="ARBA00012827"/>
    </source>
</evidence>
<feature type="repeat" description="Lumazine-binding" evidence="10">
    <location>
        <begin position="1"/>
        <end position="96"/>
    </location>
</feature>
<evidence type="ECO:0000259" key="11">
    <source>
        <dbReference type="PROSITE" id="PS51177"/>
    </source>
</evidence>
<comment type="function">
    <text evidence="2">Catalyzes the dismutation of two molecules of 6,7-dimethyl-8-ribityllumazine, resulting in the formation of riboflavin and 5-amino-6-(D-ribitylamino)uracil.</text>
</comment>
<dbReference type="Gene3D" id="2.40.30.20">
    <property type="match status" value="2"/>
</dbReference>
<keyword evidence="6" id="KW-0686">Riboflavin biosynthesis</keyword>
<accession>A0ABS0F3A4</accession>
<dbReference type="SUPFAM" id="SSF63380">
    <property type="entry name" value="Riboflavin synthase domain-like"/>
    <property type="match status" value="2"/>
</dbReference>
<dbReference type="InterPro" id="IPR001783">
    <property type="entry name" value="Lumazine-bd"/>
</dbReference>
<dbReference type="RefSeq" id="WP_195867534.1">
    <property type="nucleotide sequence ID" value="NZ_JADPKZ010000038.1"/>
</dbReference>
<comment type="caution">
    <text evidence="12">The sequence shown here is derived from an EMBL/GenBank/DDBJ whole genome shotgun (WGS) entry which is preliminary data.</text>
</comment>
<dbReference type="InterPro" id="IPR023366">
    <property type="entry name" value="ATP_synth_asu-like_sf"/>
</dbReference>
<dbReference type="PANTHER" id="PTHR21098">
    <property type="entry name" value="RIBOFLAVIN SYNTHASE ALPHA CHAIN"/>
    <property type="match status" value="1"/>
</dbReference>
<protein>
    <recommendedName>
        <fullName evidence="5 9">Riboflavin synthase</fullName>
        <ecNumber evidence="4 9">2.5.1.9</ecNumber>
    </recommendedName>
</protein>
<name>A0ABS0F3A4_9BACL</name>
<dbReference type="InterPro" id="IPR026017">
    <property type="entry name" value="Lumazine-bd_dom"/>
</dbReference>
<gene>
    <name evidence="12" type="ORF">IW967_07855</name>
</gene>
<sequence length="217" mass="22968">MFTGLVEGTARLAAVSRHTGGATFTLEAPFLVDDLHVGDSVAVNGVCLTAETVGGGLFTATAVPETLRRTNLGGLQPGGRVHVERAMRADGRFGGHIVTGHIDGIGHVAEVYPDGEARVLVIRVDPTLARYMVDKGSVAVDGVSLTIMRAEKDRFSVSIIPHTQAVTRFGEIRASETVNIECDVIAKYVERLLTYRGDAGASGGIDAAFLARHGFLR</sequence>
<organism evidence="12 13">
    <name type="scientific">Alicyclobacillus mali</name>
    <name type="common">ex Roth et al. 2021</name>
    <dbReference type="NCBI Taxonomy" id="1123961"/>
    <lineage>
        <taxon>Bacteria</taxon>
        <taxon>Bacillati</taxon>
        <taxon>Bacillota</taxon>
        <taxon>Bacilli</taxon>
        <taxon>Bacillales</taxon>
        <taxon>Alicyclobacillaceae</taxon>
        <taxon>Alicyclobacillus</taxon>
    </lineage>
</organism>
<feature type="repeat" description="Lumazine-binding" evidence="10">
    <location>
        <begin position="97"/>
        <end position="193"/>
    </location>
</feature>
<feature type="domain" description="Lumazine-binding" evidence="11">
    <location>
        <begin position="1"/>
        <end position="96"/>
    </location>
</feature>
<dbReference type="EMBL" id="JADPKZ010000038">
    <property type="protein sequence ID" value="MBF8377779.1"/>
    <property type="molecule type" value="Genomic_DNA"/>
</dbReference>
<evidence type="ECO:0000256" key="3">
    <source>
        <dbReference type="ARBA" id="ARBA00004887"/>
    </source>
</evidence>
<dbReference type="Pfam" id="PF00677">
    <property type="entry name" value="Lum_binding"/>
    <property type="match status" value="2"/>
</dbReference>
<dbReference type="GO" id="GO:0004746">
    <property type="term" value="F:riboflavin synthase activity"/>
    <property type="evidence" value="ECO:0007669"/>
    <property type="project" value="UniProtKB-EC"/>
</dbReference>
<keyword evidence="13" id="KW-1185">Reference proteome</keyword>
<comment type="catalytic activity">
    <reaction evidence="1">
        <text>2 6,7-dimethyl-8-(1-D-ribityl)lumazine + H(+) = 5-amino-6-(D-ribitylamino)uracil + riboflavin</text>
        <dbReference type="Rhea" id="RHEA:20772"/>
        <dbReference type="ChEBI" id="CHEBI:15378"/>
        <dbReference type="ChEBI" id="CHEBI:15934"/>
        <dbReference type="ChEBI" id="CHEBI:57986"/>
        <dbReference type="ChEBI" id="CHEBI:58201"/>
        <dbReference type="EC" id="2.5.1.9"/>
    </reaction>
</comment>
<comment type="pathway">
    <text evidence="3">Cofactor biosynthesis; riboflavin biosynthesis; riboflavin from 2-hydroxy-3-oxobutyl phosphate and 5-amino-6-(D-ribitylamino)uracil: step 2/2.</text>
</comment>
<dbReference type="EC" id="2.5.1.9" evidence="4 9"/>
<dbReference type="PROSITE" id="PS51177">
    <property type="entry name" value="LUMAZINE_BIND"/>
    <property type="match status" value="2"/>
</dbReference>
<evidence type="ECO:0000313" key="13">
    <source>
        <dbReference type="Proteomes" id="UP000642910"/>
    </source>
</evidence>
<keyword evidence="8" id="KW-0677">Repeat</keyword>
<evidence type="ECO:0000256" key="5">
    <source>
        <dbReference type="ARBA" id="ARBA00013950"/>
    </source>
</evidence>
<evidence type="ECO:0000256" key="7">
    <source>
        <dbReference type="ARBA" id="ARBA00022679"/>
    </source>
</evidence>
<evidence type="ECO:0000256" key="1">
    <source>
        <dbReference type="ARBA" id="ARBA00000968"/>
    </source>
</evidence>
<dbReference type="NCBIfam" id="NF006767">
    <property type="entry name" value="PRK09289.1"/>
    <property type="match status" value="1"/>
</dbReference>
<keyword evidence="7 12" id="KW-0808">Transferase</keyword>
<dbReference type="CDD" id="cd00402">
    <property type="entry name" value="Riboflavin_synthase_like"/>
    <property type="match status" value="1"/>
</dbReference>
<dbReference type="Proteomes" id="UP000642910">
    <property type="component" value="Unassembled WGS sequence"/>
</dbReference>
<evidence type="ECO:0000256" key="9">
    <source>
        <dbReference type="NCBIfam" id="TIGR00187"/>
    </source>
</evidence>
<dbReference type="NCBIfam" id="TIGR00187">
    <property type="entry name" value="ribE"/>
    <property type="match status" value="1"/>
</dbReference>
<evidence type="ECO:0000256" key="10">
    <source>
        <dbReference type="PROSITE-ProRule" id="PRU00524"/>
    </source>
</evidence>
<dbReference type="InterPro" id="IPR017938">
    <property type="entry name" value="Riboflavin_synthase-like_b-brl"/>
</dbReference>
<feature type="domain" description="Lumazine-binding" evidence="11">
    <location>
        <begin position="97"/>
        <end position="193"/>
    </location>
</feature>
<evidence type="ECO:0000256" key="6">
    <source>
        <dbReference type="ARBA" id="ARBA00022619"/>
    </source>
</evidence>
<proteinExistence type="predicted"/>
<evidence type="ECO:0000256" key="8">
    <source>
        <dbReference type="ARBA" id="ARBA00022737"/>
    </source>
</evidence>
<evidence type="ECO:0000313" key="12">
    <source>
        <dbReference type="EMBL" id="MBF8377779.1"/>
    </source>
</evidence>